<accession>A0A1S1PJF3</accession>
<gene>
    <name evidence="1" type="ORF">BBK14_07945</name>
</gene>
<dbReference type="AlphaFoldDB" id="A0A1S1PJF3"/>
<reference evidence="2" key="1">
    <citation type="submission" date="2016-07" db="EMBL/GenBank/DDBJ databases">
        <title>Frankia sp. NRRL B-16219 Genome sequencing.</title>
        <authorList>
            <person name="Ghodhbane-Gtari F."/>
            <person name="Swanson E."/>
            <person name="Gueddou A."/>
            <person name="Louati M."/>
            <person name="Nouioui I."/>
            <person name="Hezbri K."/>
            <person name="Abebe-Akele F."/>
            <person name="Simpson S."/>
            <person name="Morris K."/>
            <person name="Thomas K."/>
            <person name="Gtari M."/>
            <person name="Tisa L.S."/>
        </authorList>
    </citation>
    <scope>NUCLEOTIDE SEQUENCE [LARGE SCALE GENOMIC DNA]</scope>
    <source>
        <strain evidence="2">NRRL B-16219</strain>
    </source>
</reference>
<keyword evidence="2" id="KW-1185">Reference proteome</keyword>
<name>A0A1S1PJF3_9ACTN</name>
<comment type="caution">
    <text evidence="1">The sequence shown here is derived from an EMBL/GenBank/DDBJ whole genome shotgun (WGS) entry which is preliminary data.</text>
</comment>
<dbReference type="EMBL" id="MAXA01000257">
    <property type="protein sequence ID" value="OHV21199.1"/>
    <property type="molecule type" value="Genomic_DNA"/>
</dbReference>
<protein>
    <submittedName>
        <fullName evidence="1">Uncharacterized protein</fullName>
    </submittedName>
</protein>
<evidence type="ECO:0000313" key="2">
    <source>
        <dbReference type="Proteomes" id="UP000179769"/>
    </source>
</evidence>
<organism evidence="1 2">
    <name type="scientific">Parafrankia soli</name>
    <dbReference type="NCBI Taxonomy" id="2599596"/>
    <lineage>
        <taxon>Bacteria</taxon>
        <taxon>Bacillati</taxon>
        <taxon>Actinomycetota</taxon>
        <taxon>Actinomycetes</taxon>
        <taxon>Frankiales</taxon>
        <taxon>Frankiaceae</taxon>
        <taxon>Parafrankia</taxon>
    </lineage>
</organism>
<evidence type="ECO:0000313" key="1">
    <source>
        <dbReference type="EMBL" id="OHV21199.1"/>
    </source>
</evidence>
<proteinExistence type="predicted"/>
<dbReference type="RefSeq" id="WP_131802459.1">
    <property type="nucleotide sequence ID" value="NZ_MAXA01000257.1"/>
</dbReference>
<dbReference type="OrthoDB" id="3218039at2"/>
<sequence length="85" mass="9018">MADGPDLPARVAGGRPAMTGVEARWNRDGLDLTLPAGLGRDDLLAVFLERVPADARLARVDTRGGVGLLFAWTHLEAEPAARTIT</sequence>
<dbReference type="Proteomes" id="UP000179769">
    <property type="component" value="Unassembled WGS sequence"/>
</dbReference>